<dbReference type="STRING" id="1148.gene:10498998"/>
<dbReference type="EnsemblBacteria" id="BAA18127">
    <property type="protein sequence ID" value="BAA18127"/>
    <property type="gene ID" value="BAA18127"/>
</dbReference>
<dbReference type="AlphaFoldDB" id="P74051"/>
<accession>P74051</accession>
<evidence type="ECO:0000313" key="2">
    <source>
        <dbReference type="EMBL" id="BAA18127.1"/>
    </source>
</evidence>
<dbReference type="InParanoid" id="P74051"/>
<dbReference type="eggNOG" id="COG3385">
    <property type="taxonomic scope" value="Bacteria"/>
</dbReference>
<dbReference type="PIR" id="S75566">
    <property type="entry name" value="S75566"/>
</dbReference>
<evidence type="ECO:0000259" key="1">
    <source>
        <dbReference type="Pfam" id="PF13546"/>
    </source>
</evidence>
<evidence type="ECO:0000313" key="3">
    <source>
        <dbReference type="Proteomes" id="UP000001425"/>
    </source>
</evidence>
<proteinExistence type="predicted"/>
<protein>
    <submittedName>
        <fullName evidence="2">Sll0810 protein</fullName>
    </submittedName>
</protein>
<reference evidence="2 3" key="1">
    <citation type="journal article" date="1995" name="DNA Res.">
        <title>Sequence analysis of the genome of the unicellular cyanobacterium Synechocystis sp. strain PCC6803. I. Sequence features in the 1 Mb region from map positions 64% to 92% of the genome.</title>
        <authorList>
            <person name="Kaneko T."/>
            <person name="Tanaka A."/>
            <person name="Sato S."/>
            <person name="Kotani H."/>
            <person name="Sazuka T."/>
            <person name="Miyajima N."/>
            <person name="Sugiura M."/>
            <person name="Tabata S."/>
        </authorList>
    </citation>
    <scope>NUCLEOTIDE SEQUENCE [LARGE SCALE GENOMIC DNA]</scope>
    <source>
        <strain evidence="3">ATCC 27184 / PCC 6803 / Kazusa</strain>
    </source>
</reference>
<dbReference type="Proteomes" id="UP000001425">
    <property type="component" value="Chromosome"/>
</dbReference>
<name>P74051_SYNY3</name>
<dbReference type="InterPro" id="IPR012337">
    <property type="entry name" value="RNaseH-like_sf"/>
</dbReference>
<dbReference type="SUPFAM" id="SSF53098">
    <property type="entry name" value="Ribonuclease H-like"/>
    <property type="match status" value="1"/>
</dbReference>
<sequence length="186" mass="21775">MSHNRIKRYLQGVKLTPRLLWEQVRLELIESPKAYVVFDDTVLDKSYSKKIECSQWQYSGNARGLVKGIGLVSCVYVNPEVNQYWAIDYRLYGKWMDSYSKLEHVKEMLSQVTHSKNLMFATVLMDSWYATKKLMAFIDDTLNKIYYCPLKRNRLVDDSGITSPYQRVDALLWDASEIQQGKVIKI</sequence>
<gene>
    <name evidence="2" type="ordered locus">sll0810</name>
</gene>
<dbReference type="Pfam" id="PF13546">
    <property type="entry name" value="DDE_5"/>
    <property type="match status" value="1"/>
</dbReference>
<organism evidence="2 3">
    <name type="scientific">Synechocystis sp. (strain ATCC 27184 / PCC 6803 / Kazusa)</name>
    <dbReference type="NCBI Taxonomy" id="1111708"/>
    <lineage>
        <taxon>Bacteria</taxon>
        <taxon>Bacillati</taxon>
        <taxon>Cyanobacteriota</taxon>
        <taxon>Cyanophyceae</taxon>
        <taxon>Synechococcales</taxon>
        <taxon>Merismopediaceae</taxon>
        <taxon>Synechocystis</taxon>
    </lineage>
</organism>
<dbReference type="IntAct" id="P74051">
    <property type="interactions" value="2"/>
</dbReference>
<dbReference type="InterPro" id="IPR038721">
    <property type="entry name" value="IS701-like_DDE_dom"/>
</dbReference>
<dbReference type="EMBL" id="BA000022">
    <property type="protein sequence ID" value="BAA18127.1"/>
    <property type="molecule type" value="Genomic_DNA"/>
</dbReference>
<dbReference type="PaxDb" id="1148-1653211"/>
<feature type="domain" description="Transposase IS701-like DDE" evidence="1">
    <location>
        <begin position="18"/>
        <end position="156"/>
    </location>
</feature>
<dbReference type="PhylomeDB" id="P74051"/>
<keyword evidence="3" id="KW-1185">Reference proteome</keyword>
<dbReference type="KEGG" id="syn:sll0810"/>
<reference evidence="2 3" key="2">
    <citation type="journal article" date="1996" name="DNA Res.">
        <title>Sequence analysis of the genome of the unicellular cyanobacterium Synechocystis sp. strain PCC6803. II. Sequence determination of the entire genome and assignment of potential protein-coding regions.</title>
        <authorList>
            <person name="Kaneko T."/>
            <person name="Sato S."/>
            <person name="Kotani H."/>
            <person name="Tanaka A."/>
            <person name="Asamizu E."/>
            <person name="Nakamura Y."/>
            <person name="Miyajima N."/>
            <person name="Hirosawa M."/>
            <person name="Sugiura M."/>
            <person name="Sasamoto S."/>
            <person name="Kimura T."/>
            <person name="Hosouchi T."/>
            <person name="Matsuno A."/>
            <person name="Muraki A."/>
            <person name="Nakazaki N."/>
            <person name="Naruo K."/>
            <person name="Okumura S."/>
            <person name="Shimpo S."/>
            <person name="Takeuchi C."/>
            <person name="Wada T."/>
            <person name="Watanabe A."/>
            <person name="Yamada M."/>
            <person name="Yasuda M."/>
            <person name="Tabata S."/>
        </authorList>
    </citation>
    <scope>NUCLEOTIDE SEQUENCE [LARGE SCALE GENOMIC DNA]</scope>
    <source>
        <strain evidence="3">ATCC 27184 / PCC 6803 / Kazusa</strain>
    </source>
</reference>